<dbReference type="EMBL" id="AFPU01000001">
    <property type="protein sequence ID" value="EGP94261.1"/>
    <property type="molecule type" value="Genomic_DNA"/>
</dbReference>
<evidence type="ECO:0000313" key="1">
    <source>
        <dbReference type="EMBL" id="EGP94261.1"/>
    </source>
</evidence>
<dbReference type="AlphaFoldDB" id="F9CU60"/>
<reference evidence="1 2" key="1">
    <citation type="journal article" date="2011" name="J. Bacteriol.">
        <title>Genome Sequence of an Ammonia-Oxidizing Soil Archaeon, "Candidatus Nitrosoarchaeum koreensis" MY1.</title>
        <authorList>
            <person name="Kim B.K."/>
            <person name="Jung M.Y."/>
            <person name="Yu D.S."/>
            <person name="Park S.J."/>
            <person name="Oh T.K."/>
            <person name="Rhee S.K."/>
            <person name="Kim J.F."/>
        </authorList>
    </citation>
    <scope>NUCLEOTIDE SEQUENCE [LARGE SCALE GENOMIC DNA]</scope>
    <source>
        <strain evidence="1 2">MY1</strain>
    </source>
</reference>
<proteinExistence type="predicted"/>
<dbReference type="OrthoDB" id="11066at2157"/>
<dbReference type="Proteomes" id="UP000004440">
    <property type="component" value="Unassembled WGS sequence"/>
</dbReference>
<comment type="caution">
    <text evidence="1">The sequence shown here is derived from an EMBL/GenBank/DDBJ whole genome shotgun (WGS) entry which is preliminary data.</text>
</comment>
<gene>
    <name evidence="1" type="ORF">MY1_1506</name>
</gene>
<organism evidence="1 2">
    <name type="scientific">Nitrosarchaeum koreense MY1</name>
    <dbReference type="NCBI Taxonomy" id="1001994"/>
    <lineage>
        <taxon>Archaea</taxon>
        <taxon>Nitrososphaerota</taxon>
        <taxon>Nitrososphaeria</taxon>
        <taxon>Nitrosopumilales</taxon>
        <taxon>Nitrosopumilaceae</taxon>
        <taxon>Nitrosarchaeum</taxon>
    </lineage>
</organism>
<dbReference type="RefSeq" id="WP_007551211.1">
    <property type="nucleotide sequence ID" value="NZ_AFPU01000001.1"/>
</dbReference>
<accession>F9CU60</accession>
<protein>
    <submittedName>
        <fullName evidence="1">Uncharacterized protein</fullName>
    </submittedName>
</protein>
<keyword evidence="2" id="KW-1185">Reference proteome</keyword>
<dbReference type="STRING" id="1001994.MY1_1506"/>
<evidence type="ECO:0000313" key="2">
    <source>
        <dbReference type="Proteomes" id="UP000004440"/>
    </source>
</evidence>
<sequence length="281" mass="32869">MPSIKEQGAVYGNLSAYKQYTRPTAHRIFGQYSYQNRKGPKHHENVQRLLEILAVNGRLTTWGMAKTHLSDSSNIRTQEKDYRRLLVGRMARGKHTMGLLDVGLVVKDGKNIQKAPSDLYRLSLHGILYCLDVMNLSEKDIEKMAEKYSDVLPQIFGKWNYVKSIIGNDTDRLKTLASGMFMDNIQISNITALPIYELMTYINVKYQNNFEQINEEDLANQISYWFYTNLLISSKKSNNYTKQWKKLLDNDPELKKWYYKFVDEAISFYTNRFKQIKKLKS</sequence>
<name>F9CU60_9ARCH</name>
<dbReference type="PATRIC" id="fig|1001994.6.peg.1489"/>